<comment type="caution">
    <text evidence="1">The sequence shown here is derived from an EMBL/GenBank/DDBJ whole genome shotgun (WGS) entry which is preliminary data.</text>
</comment>
<dbReference type="Proteomes" id="UP001175211">
    <property type="component" value="Unassembled WGS sequence"/>
</dbReference>
<dbReference type="RefSeq" id="XP_060324369.1">
    <property type="nucleotide sequence ID" value="XM_060470187.1"/>
</dbReference>
<dbReference type="AlphaFoldDB" id="A0AA39MQA5"/>
<organism evidence="1 2">
    <name type="scientific">Armillaria tabescens</name>
    <name type="common">Ringless honey mushroom</name>
    <name type="synonym">Agaricus tabescens</name>
    <dbReference type="NCBI Taxonomy" id="1929756"/>
    <lineage>
        <taxon>Eukaryota</taxon>
        <taxon>Fungi</taxon>
        <taxon>Dikarya</taxon>
        <taxon>Basidiomycota</taxon>
        <taxon>Agaricomycotina</taxon>
        <taxon>Agaricomycetes</taxon>
        <taxon>Agaricomycetidae</taxon>
        <taxon>Agaricales</taxon>
        <taxon>Marasmiineae</taxon>
        <taxon>Physalacriaceae</taxon>
        <taxon>Desarmillaria</taxon>
    </lineage>
</organism>
<name>A0AA39MQA5_ARMTA</name>
<evidence type="ECO:0000313" key="2">
    <source>
        <dbReference type="Proteomes" id="UP001175211"/>
    </source>
</evidence>
<dbReference type="GeneID" id="85353735"/>
<protein>
    <submittedName>
        <fullName evidence="1">Uncharacterized protein</fullName>
    </submittedName>
</protein>
<keyword evidence="2" id="KW-1185">Reference proteome</keyword>
<accession>A0AA39MQA5</accession>
<dbReference type="EMBL" id="JAUEPS010000063">
    <property type="protein sequence ID" value="KAK0442682.1"/>
    <property type="molecule type" value="Genomic_DNA"/>
</dbReference>
<evidence type="ECO:0000313" key="1">
    <source>
        <dbReference type="EMBL" id="KAK0442682.1"/>
    </source>
</evidence>
<gene>
    <name evidence="1" type="ORF">EV420DRAFT_1485234</name>
</gene>
<reference evidence="1" key="1">
    <citation type="submission" date="2023-06" db="EMBL/GenBank/DDBJ databases">
        <authorList>
            <consortium name="Lawrence Berkeley National Laboratory"/>
            <person name="Ahrendt S."/>
            <person name="Sahu N."/>
            <person name="Indic B."/>
            <person name="Wong-Bajracharya J."/>
            <person name="Merenyi Z."/>
            <person name="Ke H.-M."/>
            <person name="Monk M."/>
            <person name="Kocsube S."/>
            <person name="Drula E."/>
            <person name="Lipzen A."/>
            <person name="Balint B."/>
            <person name="Henrissat B."/>
            <person name="Andreopoulos B."/>
            <person name="Martin F.M."/>
            <person name="Harder C.B."/>
            <person name="Rigling D."/>
            <person name="Ford K.L."/>
            <person name="Foster G.D."/>
            <person name="Pangilinan J."/>
            <person name="Papanicolaou A."/>
            <person name="Barry K."/>
            <person name="LaButti K."/>
            <person name="Viragh M."/>
            <person name="Koriabine M."/>
            <person name="Yan M."/>
            <person name="Riley R."/>
            <person name="Champramary S."/>
            <person name="Plett K.L."/>
            <person name="Tsai I.J."/>
            <person name="Slot J."/>
            <person name="Sipos G."/>
            <person name="Plett J."/>
            <person name="Nagy L.G."/>
            <person name="Grigoriev I.V."/>
        </authorList>
    </citation>
    <scope>NUCLEOTIDE SEQUENCE</scope>
    <source>
        <strain evidence="1">CCBAS 213</strain>
    </source>
</reference>
<sequence>MFIARSPRVQLLSKCWCHHWTSYRHRVCRSALLPQPNDEQTGWTGILDSLPPQPIFFVCLIVNDAVYQRVPGTEVLEGEPVRIGVLIVQLWGCMKYIGIPLVGSVGFMTYSIAREQARDVERAGLWKQWSSPLTTLATTATLATRMNAVRELTFKDGKPGGAIFEDVLGWSNAEFSQLGTDPSYYVGAVASFDTYSLFIYANADCNCYSCLLVPSSQTPGAPPHPRRVLSWGGTLGLEFEGANRADDVQKGLTGHSGYESIRQALKA</sequence>
<proteinExistence type="predicted"/>